<evidence type="ECO:0000313" key="2">
    <source>
        <dbReference type="Proteomes" id="UP000038045"/>
    </source>
</evidence>
<feature type="compositionally biased region" description="Basic and acidic residues" evidence="1">
    <location>
        <begin position="687"/>
        <end position="715"/>
    </location>
</feature>
<evidence type="ECO:0000313" key="3">
    <source>
        <dbReference type="WBParaSite" id="PTRK_0000352600.1"/>
    </source>
</evidence>
<feature type="compositionally biased region" description="Basic residues" evidence="1">
    <location>
        <begin position="822"/>
        <end position="844"/>
    </location>
</feature>
<feature type="compositionally biased region" description="Basic residues" evidence="1">
    <location>
        <begin position="311"/>
        <end position="330"/>
    </location>
</feature>
<feature type="compositionally biased region" description="Basic residues" evidence="1">
    <location>
        <begin position="952"/>
        <end position="962"/>
    </location>
</feature>
<feature type="region of interest" description="Disordered" evidence="1">
    <location>
        <begin position="517"/>
        <end position="757"/>
    </location>
</feature>
<feature type="compositionally biased region" description="Basic and acidic residues" evidence="1">
    <location>
        <begin position="808"/>
        <end position="819"/>
    </location>
</feature>
<protein>
    <submittedName>
        <fullName evidence="3">LigA</fullName>
    </submittedName>
</protein>
<feature type="compositionally biased region" description="Basic and acidic residues" evidence="1">
    <location>
        <begin position="286"/>
        <end position="300"/>
    </location>
</feature>
<dbReference type="WBParaSite" id="PTRK_0000352600.1">
    <property type="protein sequence ID" value="PTRK_0000352600.1"/>
    <property type="gene ID" value="PTRK_0000352600"/>
</dbReference>
<feature type="region of interest" description="Disordered" evidence="1">
    <location>
        <begin position="1"/>
        <end position="501"/>
    </location>
</feature>
<sequence length="1052" mass="114602">MRDHRSAAGRATAAPCGGGPVRRRSHSRDKGGPRPSGGPQPLHSGRTAWTGCSVRPRSGRATSGRSRCCLPTPASNGPGRCRRCAARRTRPALSRTASSPEPCGHCRRAAYPKAAWSLRRPLKSSRTARKDVSRRGGRARGVRAVPEPRPTGWPSGGPQGDPGRSVRRCLRNSRRSRLRSGAEPRRSWKSACADGHGSEVPALDPIPTRPGPPGRGGFRRECGSFPPSPAPPRRAGRSGPARRSGRARPLRHAVHGYRVPDGSKPPRRPDRPAGPASVRPDGPAGRNRDGWRGADARSDPQRPAGPSGLRRPPRPRRKMSRRPVLRRPRRPCSAGRNRLRRAPQGRPSHAEVAYRPYRPGRCGRRSHSRARRGGGPVAHQGHRLDRGRPLEPAGRLWTGGRAERHRRQRPQLALHPPVAGGDDGAPGRQHPGRQPEHQECGGGHGHGRAAALRHAGLATGRQRLGDGRRQEPVGRDPAGHGPARRRWRGLRRVAGGGADRRGFGLGIVRVVDHARRAHSGPHRLGRDRLRRERHGRRYSRASELRHGGLPEPGRESAGPDRFPGQGHHRRGQRRHRHGRGGADLHRRRGAGQSDRVGAGNADGQPARAVQPSKAHDRRCRDRRPTRAASDASDPRPDGSTVAGNGRLTRPPRPGPERRHGPDSGDGQPLSARVGAGRPTAARTGRGPVEDRRQCVGRLTGERRLCRRPDEDDRLGARGSSAPHGRGDGNRRTGRSGRRRPASGRPAQGGDQGLHRRLRRRFGLLRLSARPVGRCGEDRRRPGARHRHRRPHPHPRRPSGRAVRLAGAGDHRRDDRDGSGGRHPARSGRHPRSGLAVRPRRGRTAHHPECSLDPRTPSGPPRSASTGSSCLRHWGRRRRGAQAPSDAVRSVRAGNGRPRSIQPPHSDSAPAGLQADLSRAWPAPVVAPARPAHAPESGQPRPPEACVRPAAGRGRRIPRRVGPGRRAGSWDRSCWRAPPCLHDRAGPDAPAPSGFRVAPGRRRARPVPGLVQRRPVRRRGARHRDPSRRHAPARPDWTVPRCDPRGATGRGRD</sequence>
<feature type="compositionally biased region" description="Basic residues" evidence="1">
    <location>
        <begin position="731"/>
        <end position="741"/>
    </location>
</feature>
<name>A0A0N4Z8C7_PARTI</name>
<feature type="compositionally biased region" description="Low complexity" evidence="1">
    <location>
        <begin position="448"/>
        <end position="461"/>
    </location>
</feature>
<feature type="region of interest" description="Disordered" evidence="1">
    <location>
        <begin position="772"/>
        <end position="1052"/>
    </location>
</feature>
<feature type="compositionally biased region" description="Basic and acidic residues" evidence="1">
    <location>
        <begin position="463"/>
        <end position="478"/>
    </location>
</feature>
<dbReference type="Proteomes" id="UP000038045">
    <property type="component" value="Unplaced"/>
</dbReference>
<feature type="compositionally biased region" description="Basic and acidic residues" evidence="1">
    <location>
        <begin position="540"/>
        <end position="558"/>
    </location>
</feature>
<feature type="compositionally biased region" description="Basic residues" evidence="1">
    <location>
        <begin position="781"/>
        <end position="798"/>
    </location>
</feature>
<feature type="compositionally biased region" description="Basic residues" evidence="1">
    <location>
        <begin position="243"/>
        <end position="255"/>
    </location>
</feature>
<feature type="compositionally biased region" description="Low complexity" evidence="1">
    <location>
        <begin position="918"/>
        <end position="934"/>
    </location>
</feature>
<feature type="compositionally biased region" description="Basic residues" evidence="1">
    <location>
        <begin position="80"/>
        <end position="90"/>
    </location>
</feature>
<feature type="compositionally biased region" description="Basic residues" evidence="1">
    <location>
        <begin position="566"/>
        <end position="589"/>
    </location>
</feature>
<organism evidence="2 3">
    <name type="scientific">Parastrongyloides trichosuri</name>
    <name type="common">Possum-specific nematode worm</name>
    <dbReference type="NCBI Taxonomy" id="131310"/>
    <lineage>
        <taxon>Eukaryota</taxon>
        <taxon>Metazoa</taxon>
        <taxon>Ecdysozoa</taxon>
        <taxon>Nematoda</taxon>
        <taxon>Chromadorea</taxon>
        <taxon>Rhabditida</taxon>
        <taxon>Tylenchina</taxon>
        <taxon>Panagrolaimomorpha</taxon>
        <taxon>Strongyloidoidea</taxon>
        <taxon>Strongyloididae</taxon>
        <taxon>Parastrongyloides</taxon>
    </lineage>
</organism>
<evidence type="ECO:0000256" key="1">
    <source>
        <dbReference type="SAM" id="MobiDB-lite"/>
    </source>
</evidence>
<keyword evidence="2" id="KW-1185">Reference proteome</keyword>
<feature type="compositionally biased region" description="Basic residues" evidence="1">
    <location>
        <begin position="1013"/>
        <end position="1031"/>
    </location>
</feature>
<proteinExistence type="predicted"/>
<feature type="compositionally biased region" description="Basic residues" evidence="1">
    <location>
        <begin position="165"/>
        <end position="178"/>
    </location>
</feature>
<reference evidence="3" key="1">
    <citation type="submission" date="2017-02" db="UniProtKB">
        <authorList>
            <consortium name="WormBaseParasite"/>
        </authorList>
    </citation>
    <scope>IDENTIFICATION</scope>
</reference>
<feature type="compositionally biased region" description="Basic residues" evidence="1">
    <location>
        <begin position="482"/>
        <end position="491"/>
    </location>
</feature>
<accession>A0A0N4Z8C7</accession>
<dbReference type="AlphaFoldDB" id="A0A0N4Z8C7"/>
<feature type="compositionally biased region" description="Basic residues" evidence="1">
    <location>
        <begin position="361"/>
        <end position="372"/>
    </location>
</feature>